<dbReference type="Gene3D" id="1.10.2020.10">
    <property type="entry name" value="uronate isomerase, domain 2, chain A"/>
    <property type="match status" value="1"/>
</dbReference>
<name>A0A448ZE76_9STRA</name>
<dbReference type="PANTHER" id="PTHR43362">
    <property type="entry name" value="MANNITOL DEHYDROGENASE DSF1-RELATED"/>
    <property type="match status" value="1"/>
</dbReference>
<dbReference type="SUPFAM" id="SSF51556">
    <property type="entry name" value="Metallo-dependent hydrolases"/>
    <property type="match status" value="1"/>
</dbReference>
<keyword evidence="1" id="KW-0560">Oxidoreductase</keyword>
<dbReference type="Pfam" id="PF01232">
    <property type="entry name" value="Mannitol_dh"/>
    <property type="match status" value="1"/>
</dbReference>
<dbReference type="InterPro" id="IPR008927">
    <property type="entry name" value="6-PGluconate_DH-like_C_sf"/>
</dbReference>
<evidence type="ECO:0000259" key="2">
    <source>
        <dbReference type="Pfam" id="PF01232"/>
    </source>
</evidence>
<dbReference type="InterPro" id="IPR032466">
    <property type="entry name" value="Metal_Hydrolase"/>
</dbReference>
<dbReference type="OrthoDB" id="418169at2759"/>
<organism evidence="3 4">
    <name type="scientific">Pseudo-nitzschia multistriata</name>
    <dbReference type="NCBI Taxonomy" id="183589"/>
    <lineage>
        <taxon>Eukaryota</taxon>
        <taxon>Sar</taxon>
        <taxon>Stramenopiles</taxon>
        <taxon>Ochrophyta</taxon>
        <taxon>Bacillariophyta</taxon>
        <taxon>Bacillariophyceae</taxon>
        <taxon>Bacillariophycidae</taxon>
        <taxon>Bacillariales</taxon>
        <taxon>Bacillariaceae</taxon>
        <taxon>Pseudo-nitzschia</taxon>
    </lineage>
</organism>
<dbReference type="Gene3D" id="3.40.50.720">
    <property type="entry name" value="NAD(P)-binding Rossmann-like Domain"/>
    <property type="match status" value="1"/>
</dbReference>
<feature type="domain" description="Mannitol dehydrogenase N-terminal" evidence="2">
    <location>
        <begin position="29"/>
        <end position="224"/>
    </location>
</feature>
<dbReference type="InterPro" id="IPR013328">
    <property type="entry name" value="6PGD_dom2"/>
</dbReference>
<protein>
    <recommendedName>
        <fullName evidence="2">Mannitol dehydrogenase N-terminal domain-containing protein</fullName>
    </recommendedName>
</protein>
<evidence type="ECO:0000313" key="4">
    <source>
        <dbReference type="Proteomes" id="UP000291116"/>
    </source>
</evidence>
<reference evidence="3 4" key="1">
    <citation type="submission" date="2019-01" db="EMBL/GenBank/DDBJ databases">
        <authorList>
            <person name="Ferrante I. M."/>
        </authorList>
    </citation>
    <scope>NUCLEOTIDE SEQUENCE [LARGE SCALE GENOMIC DNA]</scope>
    <source>
        <strain evidence="3 4">B856</strain>
    </source>
</reference>
<dbReference type="GO" id="GO:0016616">
    <property type="term" value="F:oxidoreductase activity, acting on the CH-OH group of donors, NAD or NADP as acceptor"/>
    <property type="evidence" value="ECO:0007669"/>
    <property type="project" value="TreeGrafter"/>
</dbReference>
<dbReference type="InterPro" id="IPR013131">
    <property type="entry name" value="Mannitol_DH_N"/>
</dbReference>
<dbReference type="SUPFAM" id="SSF51735">
    <property type="entry name" value="NAD(P)-binding Rossmann-fold domains"/>
    <property type="match status" value="1"/>
</dbReference>
<proteinExistence type="predicted"/>
<gene>
    <name evidence="3" type="ORF">PSNMU_V1.4_AUG-EV-PASAV3_0072310</name>
</gene>
<dbReference type="InterPro" id="IPR050988">
    <property type="entry name" value="Mannitol_DH/Oxidoreductase"/>
</dbReference>
<dbReference type="EMBL" id="CAACVS010000274">
    <property type="protein sequence ID" value="VEU40347.1"/>
    <property type="molecule type" value="Genomic_DNA"/>
</dbReference>
<dbReference type="Gene3D" id="3.20.20.140">
    <property type="entry name" value="Metal-dependent hydrolases"/>
    <property type="match status" value="1"/>
</dbReference>
<evidence type="ECO:0000313" key="3">
    <source>
        <dbReference type="EMBL" id="VEU40347.1"/>
    </source>
</evidence>
<dbReference type="AlphaFoldDB" id="A0A448ZE76"/>
<dbReference type="InterPro" id="IPR036291">
    <property type="entry name" value="NAD(P)-bd_dom_sf"/>
</dbReference>
<keyword evidence="4" id="KW-1185">Reference proteome</keyword>
<evidence type="ECO:0000256" key="1">
    <source>
        <dbReference type="ARBA" id="ARBA00023002"/>
    </source>
</evidence>
<dbReference type="Proteomes" id="UP000291116">
    <property type="component" value="Unassembled WGS sequence"/>
</dbReference>
<dbReference type="PANTHER" id="PTHR43362:SF1">
    <property type="entry name" value="MANNITOL DEHYDROGENASE 2-RELATED"/>
    <property type="match status" value="1"/>
</dbReference>
<accession>A0A448ZE76</accession>
<dbReference type="Gene3D" id="1.10.1040.10">
    <property type="entry name" value="N-(1-d-carboxylethyl)-l-norvaline Dehydrogenase, domain 2"/>
    <property type="match status" value="1"/>
</dbReference>
<dbReference type="SUPFAM" id="SSF48179">
    <property type="entry name" value="6-phosphogluconate dehydrogenase C-terminal domain-like"/>
    <property type="match status" value="1"/>
</dbReference>
<sequence length="1069" mass="115880">MASSSTEQQQQASLNSLFPDTNTIDSICIGSGRFLRAVLVPALAAAGYHPAVVQTRSRGFLDHSLSEVASENGNSSWAFSYEVDTVNFDGSIETTNVPCWGAGTLGSPEGKKDVLELCASGLLLSDEKPLVLGLGVTEAGLSSSSTKVMGDLYDVLGSLATRKAPPKQISVINTDNVSQNGDVIRGFMEELATNDGSTRSAAMRQFLADSVVFHNTMVDRITSQRPGSDGLVPRAEPTPLKALVIEDLRLCLPQSFRETDGELFRRFGVVVRSSHKGQLDADIALKLRVANGTHTAIAHAMALSGLPKTDALVSGTAASKLLVGYLDSFFEHQIRAGVVATDDFDAAPGEAEAVYGDWRKRLTHAHFGLSTFFITQNGAAKGGIRIGPTVGDLLGHGLPVACSTAFALAAILRFLTPAHERGASSGSSGVYRGWLDGGGATPNEEQRAVAYADGLSYDLGEGWYEFRCDCGVELDGEPTPLPVALAAAVHSGGPRQPPSYEAVVGAYLRAPKGGNLSAVARSAPGSFSALAGAVAALYARMVAGDAAIDVLGGLDLEASCDCLVDGVGSHHRFDDSSPLHYKKASIPDDSRLMKTRIGRRDRETIPAVVFSEVSSVVAIDLHTHLLPPTHGPLCLWGIDELLTYHYLVAEYFVTAPPSITPESFYALSKQKQADLIWRALFIDRSPISEACRGVITTCVTLGLATEIENRDLEAIREFYRTFRKKGLEGTESFSKLVFELAGVKHAIMTNIPFEPTETRHWRPTPKEYSSHFRSACRIDPFLAGNQKVVEATLAASGYDVTLEGARQFLRDWCDTMKPEYVMASTPHDFVLPEDRGSSEPRGEKTGVNEEAMREPFAFATLAASSRNDAECNEGGAVDELPSVIDEDSDFLVDVLMRVCEERDLPIALKIGAHREVNPSLLQAGDGVVAFADAGVLARLCTRFPKVRFLATFLSRTNQHEACVLATKFRNLHLYGCWWFCNNPSIIREMTAMRIEMLGTAFTAQHSDSRVLDQLLYKWPHSRAVIAAVLASEYQKCVDSGWSMTREELRRDIRRLFGSSYEEFMAKSLV</sequence>